<accession>A0A2N6NHM1</accession>
<evidence type="ECO:0000313" key="1">
    <source>
        <dbReference type="EMBL" id="PMB66777.1"/>
    </source>
</evidence>
<name>A0A2N6NHM1_BEABA</name>
<comment type="caution">
    <text evidence="1">The sequence shown here is derived from an EMBL/GenBank/DDBJ whole genome shotgun (WGS) entry which is preliminary data.</text>
</comment>
<gene>
    <name evidence="1" type="ORF">BM221_007773</name>
</gene>
<reference evidence="1 2" key="1">
    <citation type="journal article" date="2016" name="Appl. Microbiol. Biotechnol.">
        <title>Characterization of T-DNA insertion mutants with decreased virulence in the entomopathogenic fungus Beauveria bassiana JEF-007.</title>
        <authorList>
            <person name="Kim S."/>
            <person name="Lee S.J."/>
            <person name="Nai Y.S."/>
            <person name="Yu J.S."/>
            <person name="Lee M.R."/>
            <person name="Yang Y.T."/>
            <person name="Kim J.S."/>
        </authorList>
    </citation>
    <scope>NUCLEOTIDE SEQUENCE [LARGE SCALE GENOMIC DNA]</scope>
    <source>
        <strain evidence="1 2">JEF-007</strain>
    </source>
</reference>
<sequence>MHRILKHAPILYGKTTRWAEVRCTGSRHRPSRRPCMRPFGRRRVDRRPATIILLDALESLLDKDRLHHDAIVETLAGELDALMERAAKHQRMPLIVVVAA</sequence>
<organism evidence="1 2">
    <name type="scientific">Beauveria bassiana</name>
    <name type="common">White muscardine disease fungus</name>
    <name type="synonym">Tritirachium shiotae</name>
    <dbReference type="NCBI Taxonomy" id="176275"/>
    <lineage>
        <taxon>Eukaryota</taxon>
        <taxon>Fungi</taxon>
        <taxon>Dikarya</taxon>
        <taxon>Ascomycota</taxon>
        <taxon>Pezizomycotina</taxon>
        <taxon>Sordariomycetes</taxon>
        <taxon>Hypocreomycetidae</taxon>
        <taxon>Hypocreales</taxon>
        <taxon>Cordycipitaceae</taxon>
        <taxon>Beauveria</taxon>
    </lineage>
</organism>
<dbReference type="EMBL" id="MRVG01000008">
    <property type="protein sequence ID" value="PMB66777.1"/>
    <property type="molecule type" value="Genomic_DNA"/>
</dbReference>
<proteinExistence type="predicted"/>
<dbReference type="Proteomes" id="UP000235728">
    <property type="component" value="Unassembled WGS sequence"/>
</dbReference>
<dbReference type="AlphaFoldDB" id="A0A2N6NHM1"/>
<protein>
    <submittedName>
        <fullName evidence="1">Uncharacterized protein</fullName>
    </submittedName>
</protein>
<evidence type="ECO:0000313" key="2">
    <source>
        <dbReference type="Proteomes" id="UP000235728"/>
    </source>
</evidence>